<evidence type="ECO:0000256" key="1">
    <source>
        <dbReference type="SAM" id="MobiDB-lite"/>
    </source>
</evidence>
<evidence type="ECO:0000313" key="3">
    <source>
        <dbReference type="Proteomes" id="UP000053815"/>
    </source>
</evidence>
<reference evidence="2" key="1">
    <citation type="submission" date="2014-09" db="EMBL/GenBank/DDBJ databases">
        <title>Draft genome sequence of an oleaginous Mucoromycotina fungus Mucor ambiguus NBRC6742.</title>
        <authorList>
            <person name="Takeda I."/>
            <person name="Yamane N."/>
            <person name="Morita T."/>
            <person name="Tamano K."/>
            <person name="Machida M."/>
            <person name="Baker S."/>
            <person name="Koike H."/>
        </authorList>
    </citation>
    <scope>NUCLEOTIDE SEQUENCE</scope>
    <source>
        <strain evidence="2">NBRC 6742</strain>
    </source>
</reference>
<proteinExistence type="predicted"/>
<gene>
    <name evidence="2" type="ORF">MAM1_0167d07062</name>
</gene>
<dbReference type="OrthoDB" id="10484101at2759"/>
<protein>
    <submittedName>
        <fullName evidence="2">Uncharacterized protein</fullName>
    </submittedName>
</protein>
<organism evidence="2">
    <name type="scientific">Mucor ambiguus</name>
    <dbReference type="NCBI Taxonomy" id="91626"/>
    <lineage>
        <taxon>Eukaryota</taxon>
        <taxon>Fungi</taxon>
        <taxon>Fungi incertae sedis</taxon>
        <taxon>Mucoromycota</taxon>
        <taxon>Mucoromycotina</taxon>
        <taxon>Mucoromycetes</taxon>
        <taxon>Mucorales</taxon>
        <taxon>Mucorineae</taxon>
        <taxon>Mucoraceae</taxon>
        <taxon>Mucor</taxon>
    </lineage>
</organism>
<evidence type="ECO:0000313" key="2">
    <source>
        <dbReference type="EMBL" id="GAN07562.1"/>
    </source>
</evidence>
<dbReference type="EMBL" id="DF836456">
    <property type="protein sequence ID" value="GAN07562.1"/>
    <property type="molecule type" value="Genomic_DNA"/>
</dbReference>
<dbReference type="Proteomes" id="UP000053815">
    <property type="component" value="Unassembled WGS sequence"/>
</dbReference>
<keyword evidence="3" id="KW-1185">Reference proteome</keyword>
<name>A0A0C9MVN5_9FUNG</name>
<accession>A0A0C9MVN5</accession>
<feature type="non-terminal residue" evidence="2">
    <location>
        <position position="59"/>
    </location>
</feature>
<dbReference type="AlphaFoldDB" id="A0A0C9MVN5"/>
<sequence length="59" mass="6326">MINSNSVAVSSLSPVRSEHGHALSNDALRETVNARSEDARIEQALSDDALSTLDNDTIM</sequence>
<feature type="region of interest" description="Disordered" evidence="1">
    <location>
        <begin position="1"/>
        <end position="37"/>
    </location>
</feature>
<feature type="compositionally biased region" description="Polar residues" evidence="1">
    <location>
        <begin position="1"/>
        <end position="14"/>
    </location>
</feature>